<evidence type="ECO:0000259" key="6">
    <source>
        <dbReference type="PROSITE" id="PS51733"/>
    </source>
</evidence>
<evidence type="ECO:0000313" key="8">
    <source>
        <dbReference type="Proteomes" id="UP000235786"/>
    </source>
</evidence>
<dbReference type="InterPro" id="IPR045864">
    <property type="entry name" value="aa-tRNA-synth_II/BPL/LPL"/>
</dbReference>
<protein>
    <recommendedName>
        <fullName evidence="3">lipoyl(octanoyl) transferase</fullName>
        <ecNumber evidence="3">2.3.1.181</ecNumber>
    </recommendedName>
</protein>
<dbReference type="GO" id="GO:0033819">
    <property type="term" value="F:lipoyl(octanoyl) transferase activity"/>
    <property type="evidence" value="ECO:0007669"/>
    <property type="project" value="UniProtKB-EC"/>
</dbReference>
<dbReference type="Proteomes" id="UP000235786">
    <property type="component" value="Unassembled WGS sequence"/>
</dbReference>
<dbReference type="AlphaFoldDB" id="A0A2J6RLA9"/>
<dbReference type="UniPathway" id="UPA00538">
    <property type="reaction ID" value="UER00592"/>
</dbReference>
<dbReference type="InterPro" id="IPR020605">
    <property type="entry name" value="Octanoyltransferase_CS"/>
</dbReference>
<dbReference type="NCBIfam" id="TIGR00214">
    <property type="entry name" value="lipB"/>
    <property type="match status" value="1"/>
</dbReference>
<dbReference type="InterPro" id="IPR004143">
    <property type="entry name" value="BPL_LPL_catalytic"/>
</dbReference>
<evidence type="ECO:0000256" key="5">
    <source>
        <dbReference type="ARBA" id="ARBA00023315"/>
    </source>
</evidence>
<evidence type="ECO:0000256" key="2">
    <source>
        <dbReference type="ARBA" id="ARBA00007907"/>
    </source>
</evidence>
<dbReference type="Pfam" id="PF21948">
    <property type="entry name" value="LplA-B_cat"/>
    <property type="match status" value="1"/>
</dbReference>
<dbReference type="PROSITE" id="PS01313">
    <property type="entry name" value="LIPB"/>
    <property type="match status" value="1"/>
</dbReference>
<dbReference type="PANTHER" id="PTHR10993:SF7">
    <property type="entry name" value="LIPOYLTRANSFERASE 2, MITOCHONDRIAL-RELATED"/>
    <property type="match status" value="1"/>
</dbReference>
<reference evidence="7 8" key="1">
    <citation type="submission" date="2016-04" db="EMBL/GenBank/DDBJ databases">
        <title>A degradative enzymes factory behind the ericoid mycorrhizal symbiosis.</title>
        <authorList>
            <consortium name="DOE Joint Genome Institute"/>
            <person name="Martino E."/>
            <person name="Morin E."/>
            <person name="Grelet G."/>
            <person name="Kuo A."/>
            <person name="Kohler A."/>
            <person name="Daghino S."/>
            <person name="Barry K."/>
            <person name="Choi C."/>
            <person name="Cichocki N."/>
            <person name="Clum A."/>
            <person name="Copeland A."/>
            <person name="Hainaut M."/>
            <person name="Haridas S."/>
            <person name="Labutti K."/>
            <person name="Lindquist E."/>
            <person name="Lipzen A."/>
            <person name="Khouja H.-R."/>
            <person name="Murat C."/>
            <person name="Ohm R."/>
            <person name="Olson A."/>
            <person name="Spatafora J."/>
            <person name="Veneault-Fourrey C."/>
            <person name="Henrissat B."/>
            <person name="Grigoriev I."/>
            <person name="Martin F."/>
            <person name="Perotto S."/>
        </authorList>
    </citation>
    <scope>NUCLEOTIDE SEQUENCE [LARGE SCALE GENOMIC DNA]</scope>
    <source>
        <strain evidence="7 8">F</strain>
    </source>
</reference>
<dbReference type="EC" id="2.3.1.181" evidence="3"/>
<dbReference type="Gene3D" id="3.30.930.10">
    <property type="entry name" value="Bira Bifunctional Protein, Domain 2"/>
    <property type="match status" value="1"/>
</dbReference>
<dbReference type="InterPro" id="IPR000544">
    <property type="entry name" value="Octanoyltransferase"/>
</dbReference>
<keyword evidence="4 7" id="KW-0808">Transferase</keyword>
<dbReference type="PANTHER" id="PTHR10993">
    <property type="entry name" value="OCTANOYLTRANSFERASE"/>
    <property type="match status" value="1"/>
</dbReference>
<gene>
    <name evidence="7" type="ORF">L207DRAFT_513780</name>
</gene>
<evidence type="ECO:0000256" key="1">
    <source>
        <dbReference type="ARBA" id="ARBA00004821"/>
    </source>
</evidence>
<evidence type="ECO:0000313" key="7">
    <source>
        <dbReference type="EMBL" id="PMD39300.1"/>
    </source>
</evidence>
<name>A0A2J6RLA9_HYAVF</name>
<dbReference type="GO" id="GO:0009249">
    <property type="term" value="P:protein lipoylation"/>
    <property type="evidence" value="ECO:0007669"/>
    <property type="project" value="InterPro"/>
</dbReference>
<dbReference type="OrthoDB" id="19908at2759"/>
<keyword evidence="5" id="KW-0012">Acyltransferase</keyword>
<proteinExistence type="inferred from homology"/>
<dbReference type="PROSITE" id="PS51733">
    <property type="entry name" value="BPL_LPL_CATALYTIC"/>
    <property type="match status" value="1"/>
</dbReference>
<comment type="similarity">
    <text evidence="2">Belongs to the LipB family.</text>
</comment>
<sequence length="316" mass="35621">MLPISPITHIRHIHLPGITPFHLAQAIQQNLVTKYLEYKALVSSPSPPTPLPEAPQPTVLTFTPTPVYTTGRREHDTLTPSQISLLKAPLYALSPTTGKEIKQSKDPKYTPQYAEIEQTLRGGQTTFHGPGQLVVYPVIDLRTAFPKFPKGISVRCYVHLLESTTIATLQRWSMKGVRTENPGVWEESGERKIAALGVHLRRSISSYGVGLNIQTDLRWFERIVACGLVGKGVTSMWAIEEERGFSGEEKFRTERPDLWDLHGRNYKNAMCPDLVALQWVEEFAKGLYGVYEDDKVELQTGFIKDRELQLKGYLHG</sequence>
<keyword evidence="8" id="KW-1185">Reference proteome</keyword>
<evidence type="ECO:0000256" key="4">
    <source>
        <dbReference type="ARBA" id="ARBA00022679"/>
    </source>
</evidence>
<organism evidence="7 8">
    <name type="scientific">Hyaloscypha variabilis (strain UAMH 11265 / GT02V1 / F)</name>
    <name type="common">Meliniomyces variabilis</name>
    <dbReference type="NCBI Taxonomy" id="1149755"/>
    <lineage>
        <taxon>Eukaryota</taxon>
        <taxon>Fungi</taxon>
        <taxon>Dikarya</taxon>
        <taxon>Ascomycota</taxon>
        <taxon>Pezizomycotina</taxon>
        <taxon>Leotiomycetes</taxon>
        <taxon>Helotiales</taxon>
        <taxon>Hyaloscyphaceae</taxon>
        <taxon>Hyaloscypha</taxon>
        <taxon>Hyaloscypha variabilis</taxon>
    </lineage>
</organism>
<evidence type="ECO:0000256" key="3">
    <source>
        <dbReference type="ARBA" id="ARBA00012334"/>
    </source>
</evidence>
<comment type="pathway">
    <text evidence="1">Protein modification; protein lipoylation via endogenous pathway; protein N(6)-(lipoyl)lysine from octanoyl-[acyl-carrier-protein]: step 1/2.</text>
</comment>
<dbReference type="SUPFAM" id="SSF55681">
    <property type="entry name" value="Class II aaRS and biotin synthetases"/>
    <property type="match status" value="1"/>
</dbReference>
<accession>A0A2J6RLA9</accession>
<dbReference type="EMBL" id="KZ613947">
    <property type="protein sequence ID" value="PMD39300.1"/>
    <property type="molecule type" value="Genomic_DNA"/>
</dbReference>
<dbReference type="STRING" id="1149755.A0A2J6RLA9"/>
<feature type="domain" description="BPL/LPL catalytic" evidence="6">
    <location>
        <begin position="53"/>
        <end position="274"/>
    </location>
</feature>